<reference evidence="2 3" key="1">
    <citation type="submission" date="2023-04" db="EMBL/GenBank/DDBJ databases">
        <title>Antarctic isolates genomes.</title>
        <authorList>
            <person name="Dimov S.G."/>
        </authorList>
    </citation>
    <scope>NUCLEOTIDE SEQUENCE [LARGE SCALE GENOMIC DNA]</scope>
    <source>
        <strain evidence="2 3">AL19</strain>
    </source>
</reference>
<keyword evidence="3" id="KW-1185">Reference proteome</keyword>
<proteinExistence type="predicted"/>
<sequence length="108" mass="11961">MEIHLELLILFAACGLVTLIPRILPFLLMHGLTLPRLLTEWLSFIPICLLSALFFQNLLLAQSDDYPTMSSLHLAASVPTVLVALTSKSLSFTVITGVMSMALIRFFL</sequence>
<gene>
    <name evidence="2" type="ORF">QK289_13850</name>
</gene>
<dbReference type="InterPro" id="IPR008407">
    <property type="entry name" value="Brnchd-chn_aa_trnsp_AzlD"/>
</dbReference>
<dbReference type="Proteomes" id="UP001243286">
    <property type="component" value="Unassembled WGS sequence"/>
</dbReference>
<protein>
    <submittedName>
        <fullName evidence="2">AzlD domain-containing protein</fullName>
    </submittedName>
</protein>
<keyword evidence="1" id="KW-1133">Transmembrane helix</keyword>
<comment type="caution">
    <text evidence="2">The sequence shown here is derived from an EMBL/GenBank/DDBJ whole genome shotgun (WGS) entry which is preliminary data.</text>
</comment>
<evidence type="ECO:0000256" key="1">
    <source>
        <dbReference type="SAM" id="Phobius"/>
    </source>
</evidence>
<keyword evidence="1" id="KW-0812">Transmembrane</keyword>
<dbReference type="Pfam" id="PF05437">
    <property type="entry name" value="AzlD"/>
    <property type="match status" value="1"/>
</dbReference>
<keyword evidence="1" id="KW-0472">Membrane</keyword>
<evidence type="ECO:0000313" key="3">
    <source>
        <dbReference type="Proteomes" id="UP001243286"/>
    </source>
</evidence>
<feature type="transmembrane region" description="Helical" evidence="1">
    <location>
        <begin position="7"/>
        <end position="29"/>
    </location>
</feature>
<name>A0ABT6R564_9BACL</name>
<dbReference type="RefSeq" id="WP_014970063.1">
    <property type="nucleotide sequence ID" value="NZ_JASBQV010000028.1"/>
</dbReference>
<feature type="transmembrane region" description="Helical" evidence="1">
    <location>
        <begin position="41"/>
        <end position="60"/>
    </location>
</feature>
<organism evidence="2 3">
    <name type="scientific">Exiguobacterium antarcticum</name>
    <dbReference type="NCBI Taxonomy" id="132920"/>
    <lineage>
        <taxon>Bacteria</taxon>
        <taxon>Bacillati</taxon>
        <taxon>Bacillota</taxon>
        <taxon>Bacilli</taxon>
        <taxon>Bacillales</taxon>
        <taxon>Bacillales Family XII. Incertae Sedis</taxon>
        <taxon>Exiguobacterium</taxon>
    </lineage>
</organism>
<feature type="transmembrane region" description="Helical" evidence="1">
    <location>
        <begin position="81"/>
        <end position="107"/>
    </location>
</feature>
<dbReference type="EMBL" id="JASBQV010000028">
    <property type="protein sequence ID" value="MDI3236094.1"/>
    <property type="molecule type" value="Genomic_DNA"/>
</dbReference>
<accession>A0ABT6R564</accession>
<evidence type="ECO:0000313" key="2">
    <source>
        <dbReference type="EMBL" id="MDI3236094.1"/>
    </source>
</evidence>